<feature type="region of interest" description="Disordered" evidence="1">
    <location>
        <begin position="345"/>
        <end position="367"/>
    </location>
</feature>
<gene>
    <name evidence="2" type="ORF">SELO1098_LOCUS27183</name>
</gene>
<reference evidence="2" key="1">
    <citation type="submission" date="2021-01" db="EMBL/GenBank/DDBJ databases">
        <authorList>
            <person name="Corre E."/>
            <person name="Pelletier E."/>
            <person name="Niang G."/>
            <person name="Scheremetjew M."/>
            <person name="Finn R."/>
            <person name="Kale V."/>
            <person name="Holt S."/>
            <person name="Cochrane G."/>
            <person name="Meng A."/>
            <person name="Brown T."/>
            <person name="Cohen L."/>
        </authorList>
    </citation>
    <scope>NUCLEOTIDE SEQUENCE</scope>
    <source>
        <strain evidence="2">CCAP 955/1</strain>
    </source>
</reference>
<dbReference type="EMBL" id="HBIC01053050">
    <property type="protein sequence ID" value="CAE0298329.1"/>
    <property type="molecule type" value="Transcribed_RNA"/>
</dbReference>
<evidence type="ECO:0000313" key="2">
    <source>
        <dbReference type="EMBL" id="CAE0298329.1"/>
    </source>
</evidence>
<organism evidence="2">
    <name type="scientific">Spumella elongata</name>
    <dbReference type="NCBI Taxonomy" id="89044"/>
    <lineage>
        <taxon>Eukaryota</taxon>
        <taxon>Sar</taxon>
        <taxon>Stramenopiles</taxon>
        <taxon>Ochrophyta</taxon>
        <taxon>Chrysophyceae</taxon>
        <taxon>Chromulinales</taxon>
        <taxon>Chromulinaceae</taxon>
        <taxon>Spumella</taxon>
    </lineage>
</organism>
<name>A0A7S3MG95_9STRA</name>
<feature type="region of interest" description="Disordered" evidence="1">
    <location>
        <begin position="287"/>
        <end position="306"/>
    </location>
</feature>
<feature type="compositionally biased region" description="Acidic residues" evidence="1">
    <location>
        <begin position="287"/>
        <end position="300"/>
    </location>
</feature>
<dbReference type="AlphaFoldDB" id="A0A7S3MG95"/>
<proteinExistence type="predicted"/>
<accession>A0A7S3MG95</accession>
<evidence type="ECO:0000256" key="1">
    <source>
        <dbReference type="SAM" id="MobiDB-lite"/>
    </source>
</evidence>
<protein>
    <submittedName>
        <fullName evidence="2">Uncharacterized protein</fullName>
    </submittedName>
</protein>
<sequence length="526" mass="58475">MNQILLVFQDRYDLVWFGTMYVRKKKLQPFLPSSKSHDMASAADLFPPKVSAHKEVEYNLDAFKDSMRDAETGEPIVLSKAGWNVREGRLNLNTQTILAMGTGRLDIKNRIKEMEPLEPPKHTSQTSRNPYAGRLSPIYSVENSTKCQSTVGATPLVGSPRNRAQLRCMDSLSFDNFHSYNGSGVNSPTGTAISSANITRQNTFKPDVELNAALLSRALQSIPHTPNTASSALVTTGTTGHRRHPLLTQYLKEGPLNAMHHRYWDARSNTVIPEDEEGNPLDVAEEGVEYSGGEEEDDQLGDLGTHFSPLGIAVADSTLSGGDGSSVGSSSSSITASIASRSIRASQKTGLRGHNRSSRSLKGSDTASSRLRNVPITDPVLLDKTIGVVDPAIVLSNKRTWQATEEKYFQELFALGWQYENNKSLTKEQRGKGGLAEVRQTARAIARLKVKGMQELVQAYADEKMRDEKRMELESDNTHPNKVKYLAELMKLHEEERKKSRRYLHALEHDNEVLLIRKLSDTGWLW</sequence>